<gene>
    <name evidence="1" type="ORF">GSM42_08780</name>
</gene>
<dbReference type="EMBL" id="WUUL01000005">
    <property type="protein sequence ID" value="MXQ53816.1"/>
    <property type="molecule type" value="Genomic_DNA"/>
</dbReference>
<dbReference type="InterPro" id="IPR050155">
    <property type="entry name" value="HAD-like_hydrolase_sf"/>
</dbReference>
<organism evidence="1 2">
    <name type="scientific">Shimazuella alba</name>
    <dbReference type="NCBI Taxonomy" id="2690964"/>
    <lineage>
        <taxon>Bacteria</taxon>
        <taxon>Bacillati</taxon>
        <taxon>Bacillota</taxon>
        <taxon>Bacilli</taxon>
        <taxon>Bacillales</taxon>
        <taxon>Thermoactinomycetaceae</taxon>
        <taxon>Shimazuella</taxon>
    </lineage>
</organism>
<dbReference type="SUPFAM" id="SSF56784">
    <property type="entry name" value="HAD-like"/>
    <property type="match status" value="1"/>
</dbReference>
<dbReference type="InterPro" id="IPR023214">
    <property type="entry name" value="HAD_sf"/>
</dbReference>
<keyword evidence="1" id="KW-0378">Hydrolase</keyword>
<protein>
    <submittedName>
        <fullName evidence="1">HAD hydrolase-like protein</fullName>
    </submittedName>
</protein>
<dbReference type="Gene3D" id="3.40.50.1000">
    <property type="entry name" value="HAD superfamily/HAD-like"/>
    <property type="match status" value="1"/>
</dbReference>
<dbReference type="GO" id="GO:0006281">
    <property type="term" value="P:DNA repair"/>
    <property type="evidence" value="ECO:0007669"/>
    <property type="project" value="TreeGrafter"/>
</dbReference>
<sequence length="373" mass="42662">MYQLILFDVDGVILSEERCFDASALAVWELLYGPHFLHLTNNQYSTTPKEETIRSIRKQVFQDDKILDWMKDRGINANWDMVYLVFTTQLMMLLEKLDASFARDWLSQPITEQSLLELKKHTYGLKPDFSIFTSIFDESQGELNRDQLLVYFNQFVKRQYGIDVDYFSRISSLWELGSSVYQEWYFGEDLFRQEEGYARTKGKKGFLFQEIALAPIEELQQLFADLQAQNITLGIGTGRPLLEMEVPLREMKLLPYFAENRIVTASDVVLAENTYPEEAPLGKPHPFTYVLGYLGEKTTDNLALQLALPIENGDKVLVVGDSVADFLAARKMGCRFAATLTGLTGQAARAKFEELGADYILDDVRQLRSLITG</sequence>
<reference evidence="1 2" key="1">
    <citation type="submission" date="2019-12" db="EMBL/GenBank/DDBJ databases">
        <title>Whole-genome analyses of novel actinobacteria.</title>
        <authorList>
            <person name="Sahin N."/>
            <person name="Saygin H."/>
        </authorList>
    </citation>
    <scope>NUCLEOTIDE SEQUENCE [LARGE SCALE GENOMIC DNA]</scope>
    <source>
        <strain evidence="1 2">KC615</strain>
    </source>
</reference>
<dbReference type="PANTHER" id="PTHR43434">
    <property type="entry name" value="PHOSPHOGLYCOLATE PHOSPHATASE"/>
    <property type="match status" value="1"/>
</dbReference>
<name>A0A6I4VVF4_9BACL</name>
<accession>A0A6I4VVF4</accession>
<comment type="caution">
    <text evidence="1">The sequence shown here is derived from an EMBL/GenBank/DDBJ whole genome shotgun (WGS) entry which is preliminary data.</text>
</comment>
<dbReference type="Pfam" id="PF13242">
    <property type="entry name" value="Hydrolase_like"/>
    <property type="match status" value="1"/>
</dbReference>
<dbReference type="SFLD" id="SFLDG01129">
    <property type="entry name" value="C1.5:_HAD__Beta-PGM__Phosphata"/>
    <property type="match status" value="1"/>
</dbReference>
<keyword evidence="2" id="KW-1185">Reference proteome</keyword>
<dbReference type="GO" id="GO:0008967">
    <property type="term" value="F:phosphoglycolate phosphatase activity"/>
    <property type="evidence" value="ECO:0007669"/>
    <property type="project" value="TreeGrafter"/>
</dbReference>
<dbReference type="SFLD" id="SFLDS00003">
    <property type="entry name" value="Haloacid_Dehalogenase"/>
    <property type="match status" value="1"/>
</dbReference>
<dbReference type="Proteomes" id="UP000430692">
    <property type="component" value="Unassembled WGS sequence"/>
</dbReference>
<dbReference type="PANTHER" id="PTHR43434:SF1">
    <property type="entry name" value="PHOSPHOGLYCOLATE PHOSPHATASE"/>
    <property type="match status" value="1"/>
</dbReference>
<proteinExistence type="predicted"/>
<dbReference type="InterPro" id="IPR036412">
    <property type="entry name" value="HAD-like_sf"/>
</dbReference>
<dbReference type="CDD" id="cd01427">
    <property type="entry name" value="HAD_like"/>
    <property type="match status" value="1"/>
</dbReference>
<dbReference type="RefSeq" id="WP_160801176.1">
    <property type="nucleotide sequence ID" value="NZ_WUUL01000005.1"/>
</dbReference>
<dbReference type="AlphaFoldDB" id="A0A6I4VVF4"/>
<evidence type="ECO:0000313" key="2">
    <source>
        <dbReference type="Proteomes" id="UP000430692"/>
    </source>
</evidence>
<evidence type="ECO:0000313" key="1">
    <source>
        <dbReference type="EMBL" id="MXQ53816.1"/>
    </source>
</evidence>